<evidence type="ECO:0000313" key="3">
    <source>
        <dbReference type="RefSeq" id="XP_012939564.1"/>
    </source>
</evidence>
<feature type="signal peptide" evidence="1">
    <location>
        <begin position="1"/>
        <end position="25"/>
    </location>
</feature>
<dbReference type="GeneID" id="106012139"/>
<gene>
    <name evidence="3" type="primary">LOC106012139</name>
</gene>
<organism evidence="2 3">
    <name type="scientific">Aplysia californica</name>
    <name type="common">California sea hare</name>
    <dbReference type="NCBI Taxonomy" id="6500"/>
    <lineage>
        <taxon>Eukaryota</taxon>
        <taxon>Metazoa</taxon>
        <taxon>Spiralia</taxon>
        <taxon>Lophotrochozoa</taxon>
        <taxon>Mollusca</taxon>
        <taxon>Gastropoda</taxon>
        <taxon>Heterobranchia</taxon>
        <taxon>Euthyneura</taxon>
        <taxon>Tectipleura</taxon>
        <taxon>Aplysiida</taxon>
        <taxon>Aplysioidea</taxon>
        <taxon>Aplysiidae</taxon>
        <taxon>Aplysia</taxon>
    </lineage>
</organism>
<accession>A0ABM1A2K1</accession>
<evidence type="ECO:0000256" key="1">
    <source>
        <dbReference type="SAM" id="SignalP"/>
    </source>
</evidence>
<reference evidence="3" key="1">
    <citation type="submission" date="2025-08" db="UniProtKB">
        <authorList>
            <consortium name="RefSeq"/>
        </authorList>
    </citation>
    <scope>IDENTIFICATION</scope>
</reference>
<name>A0ABM1A2K1_APLCA</name>
<keyword evidence="1" id="KW-0732">Signal</keyword>
<evidence type="ECO:0000313" key="2">
    <source>
        <dbReference type="Proteomes" id="UP000694888"/>
    </source>
</evidence>
<dbReference type="Proteomes" id="UP000694888">
    <property type="component" value="Unplaced"/>
</dbReference>
<dbReference type="RefSeq" id="XP_012939564.1">
    <property type="nucleotide sequence ID" value="XM_013084110.2"/>
</dbReference>
<sequence length="188" mass="20728">MARHLFASLVLPLVTLGLTFVVTSAAGSATKTRRTKPCCMPDTFFATTFNMGAGRWSRTVADFTRDSVISYIIEQPGDFILCDGRAGKQYVRWHGKCRVSPLAKQYIPRCIADDASLLYESYDVVAWEVDNADVQESWVLSRDQCIPKSAVLLDKKTGHKRFLSFMDAGVIAEAGSLFSVDLSACVEA</sequence>
<feature type="chain" id="PRO_5046648539" evidence="1">
    <location>
        <begin position="26"/>
        <end position="188"/>
    </location>
</feature>
<proteinExistence type="predicted"/>
<protein>
    <submittedName>
        <fullName evidence="3">Uncharacterized protein LOC106012139</fullName>
    </submittedName>
</protein>
<keyword evidence="2" id="KW-1185">Reference proteome</keyword>